<dbReference type="Proteomes" id="UP000067243">
    <property type="component" value="Chromosome"/>
</dbReference>
<feature type="transmembrane region" description="Helical" evidence="1">
    <location>
        <begin position="176"/>
        <end position="197"/>
    </location>
</feature>
<keyword evidence="1" id="KW-1133">Transmembrane helix</keyword>
<feature type="transmembrane region" description="Helical" evidence="1">
    <location>
        <begin position="53"/>
        <end position="73"/>
    </location>
</feature>
<feature type="transmembrane region" description="Helical" evidence="1">
    <location>
        <begin position="131"/>
        <end position="156"/>
    </location>
</feature>
<feature type="transmembrane region" description="Helical" evidence="1">
    <location>
        <begin position="79"/>
        <end position="101"/>
    </location>
</feature>
<gene>
    <name evidence="2" type="ORF">STURON_00302</name>
</gene>
<evidence type="ECO:0000313" key="3">
    <source>
        <dbReference type="Proteomes" id="UP000067243"/>
    </source>
</evidence>
<protein>
    <submittedName>
        <fullName evidence="2">Transmembrane protein</fullName>
    </submittedName>
</protein>
<organism evidence="2 3">
    <name type="scientific">Spiroplasma turonicum</name>
    <dbReference type="NCBI Taxonomy" id="216946"/>
    <lineage>
        <taxon>Bacteria</taxon>
        <taxon>Bacillati</taxon>
        <taxon>Mycoplasmatota</taxon>
        <taxon>Mollicutes</taxon>
        <taxon>Entomoplasmatales</taxon>
        <taxon>Spiroplasmataceae</taxon>
        <taxon>Spiroplasma</taxon>
    </lineage>
</organism>
<keyword evidence="1" id="KW-0472">Membrane</keyword>
<accession>A0A0K1P5I2</accession>
<keyword evidence="3" id="KW-1185">Reference proteome</keyword>
<evidence type="ECO:0000313" key="2">
    <source>
        <dbReference type="EMBL" id="AKU79548.1"/>
    </source>
</evidence>
<dbReference type="PATRIC" id="fig|216946.3.peg.303"/>
<keyword evidence="1 2" id="KW-0812">Transmembrane</keyword>
<sequence>MKDKNKENYNNEAIKYQKDLILDENFDKSKIKKISLFSLIKFCTKMLFYEKSLYIFILIITLFTFGVALFIPFATSSSLVVIVFDFYVLIYISSFLFLLLLRMCQFYFSRKVEDKTVFIVLSNHVSRFKYFITQIVIILFIAWLNIFFSWILINLFYNIFNVFQESEVILRKTTSFLVFSFLITFFLVCLIIFLSVFSNNQTTLVITTLILSFSFIANLPYQFIRAKEKSDVISFSSFGQEQSYRVSNIYESFDFINYVYNNKIKYNYLSNSLANFFINSSIAKDNFSRFDQNGNPNDSVMLRYNYWKSLGLIEEFEDNKNYSLENIQVNNFPGVADFSNNEIWNNNDYYNISFHFKNNFISIDQLKTLINQTNDIDKKNILLDFYNLNQQLIKDIYNFQLDKADLFDDFIKMAFNSNQNLNTSYICSTKNSSNCADFKSSYLISIYKKELLNDLYNGNESATYFALKPNQEQVKKLIKEDLYLPTMLTARVIENYFIDPISTFKTVTNLKVLKSNANWVEFTNRRQLFNIFTYLSPFYSVWTNYTYYSGFSWKDLWFSPYSTSSLNLYDQENLLLPYLVYDLKLDENGIIYNDVYDKKTEPFIFIIIIFIICSSCLVASAFKYNVIDLA</sequence>
<feature type="transmembrane region" description="Helical" evidence="1">
    <location>
        <begin position="603"/>
        <end position="622"/>
    </location>
</feature>
<dbReference type="KEGG" id="stur:STURON_00302"/>
<dbReference type="RefSeq" id="WP_075048147.1">
    <property type="nucleotide sequence ID" value="NZ_CP012328.1"/>
</dbReference>
<dbReference type="EMBL" id="CP012328">
    <property type="protein sequence ID" value="AKU79548.1"/>
    <property type="molecule type" value="Genomic_DNA"/>
</dbReference>
<dbReference type="AlphaFoldDB" id="A0A0K1P5I2"/>
<name>A0A0K1P5I2_9MOLU</name>
<dbReference type="STRING" id="216946.STURO_v1c03030"/>
<reference evidence="2 3" key="1">
    <citation type="journal article" date="2015" name="Genome Announc.">
        <title>Complete Genome Sequence of Spiroplasma turonicum Strain Tab4cT, a Parasite of a Horse Fly, Haematopota sp. (Diptera: Tabanidae).</title>
        <authorList>
            <person name="Davis R.E."/>
            <person name="Shao J."/>
            <person name="Zhao Y."/>
            <person name="Gasparich G.E."/>
            <person name="Gaynor B.J."/>
            <person name="Donofrio N."/>
        </authorList>
    </citation>
    <scope>NUCLEOTIDE SEQUENCE [LARGE SCALE GENOMIC DNA]</scope>
    <source>
        <strain evidence="2 3">Tab4c</strain>
    </source>
</reference>
<proteinExistence type="predicted"/>
<dbReference type="OrthoDB" id="391549at2"/>
<evidence type="ECO:0000256" key="1">
    <source>
        <dbReference type="SAM" id="Phobius"/>
    </source>
</evidence>